<dbReference type="PANTHER" id="PTHR43399">
    <property type="entry name" value="SUBTILISIN-RELATED"/>
    <property type="match status" value="1"/>
</dbReference>
<evidence type="ECO:0000256" key="6">
    <source>
        <dbReference type="PROSITE-ProRule" id="PRU01240"/>
    </source>
</evidence>
<evidence type="ECO:0000256" key="7">
    <source>
        <dbReference type="SAM" id="MobiDB-lite"/>
    </source>
</evidence>
<dbReference type="EMBL" id="REFC01000014">
    <property type="protein sequence ID" value="RMA57759.1"/>
    <property type="molecule type" value="Genomic_DNA"/>
</dbReference>
<feature type="compositionally biased region" description="Polar residues" evidence="7">
    <location>
        <begin position="297"/>
        <end position="318"/>
    </location>
</feature>
<feature type="domain" description="Secretion system C-terminal sorting" evidence="10">
    <location>
        <begin position="1503"/>
        <end position="1573"/>
    </location>
</feature>
<feature type="chain" id="PRO_5017940426" evidence="8">
    <location>
        <begin position="25"/>
        <end position="1575"/>
    </location>
</feature>
<keyword evidence="5 6" id="KW-0720">Serine protease</keyword>
<dbReference type="InterPro" id="IPR008979">
    <property type="entry name" value="Galactose-bd-like_sf"/>
</dbReference>
<accession>A0A3L9YF70</accession>
<dbReference type="InterPro" id="IPR036852">
    <property type="entry name" value="Peptidase_S8/S53_dom_sf"/>
</dbReference>
<dbReference type="PROSITE" id="PS00138">
    <property type="entry name" value="SUBTILASE_SER"/>
    <property type="match status" value="1"/>
</dbReference>
<feature type="domain" description="Peptidase S8/S53" evidence="9">
    <location>
        <begin position="163"/>
        <end position="407"/>
    </location>
</feature>
<evidence type="ECO:0000256" key="4">
    <source>
        <dbReference type="ARBA" id="ARBA00022801"/>
    </source>
</evidence>
<comment type="caution">
    <text evidence="11">The sequence shown here is derived from an EMBL/GenBank/DDBJ whole genome shotgun (WGS) entry which is preliminary data.</text>
</comment>
<feature type="active site" description="Charge relay system" evidence="6">
    <location>
        <position position="134"/>
    </location>
</feature>
<dbReference type="SUPFAM" id="SSF52743">
    <property type="entry name" value="Subtilisin-like"/>
    <property type="match status" value="1"/>
</dbReference>
<dbReference type="InterPro" id="IPR051048">
    <property type="entry name" value="Peptidase_S8/S53_subtilisin"/>
</dbReference>
<reference evidence="11 12" key="1">
    <citation type="submission" date="2018-10" db="EMBL/GenBank/DDBJ databases">
        <title>Genomic Encyclopedia of Archaeal and Bacterial Type Strains, Phase II (KMG-II): from individual species to whole genera.</title>
        <authorList>
            <person name="Goeker M."/>
        </authorList>
    </citation>
    <scope>NUCLEOTIDE SEQUENCE [LARGE SCALE GENOMIC DNA]</scope>
    <source>
        <strain evidence="11 12">DSM 23424</strain>
    </source>
</reference>
<dbReference type="GO" id="GO:0004252">
    <property type="term" value="F:serine-type endopeptidase activity"/>
    <property type="evidence" value="ECO:0007669"/>
    <property type="project" value="UniProtKB-UniRule"/>
</dbReference>
<feature type="region of interest" description="Disordered" evidence="7">
    <location>
        <begin position="297"/>
        <end position="327"/>
    </location>
</feature>
<feature type="active site" description="Charge relay system" evidence="6">
    <location>
        <position position="166"/>
    </location>
</feature>
<dbReference type="InterPro" id="IPR034058">
    <property type="entry name" value="TagA/B/C/D_pept_dom"/>
</dbReference>
<dbReference type="SUPFAM" id="SSF141072">
    <property type="entry name" value="CalX-like"/>
    <property type="match status" value="1"/>
</dbReference>
<dbReference type="InterPro" id="IPR026444">
    <property type="entry name" value="Secre_tail"/>
</dbReference>
<dbReference type="PROSITE" id="PS51892">
    <property type="entry name" value="SUBTILASE"/>
    <property type="match status" value="1"/>
</dbReference>
<sequence length="1575" mass="166239">MRINYFIAIALFCFSLNGFSQNNASNKYAKQIQSVTDSYDQAKLAELRDISESKYSANKGQIASYALLHNVPVRYEDDKGTLFELQFIADDGTPIYYQTYNVAASASTRANYLNSGGGLGLNLDGDDLTAHVWDGGLARTSHQEYDGAGGTNRFSIGDGTTALHYHSAHVTGTIMASGVVANSKGMAPRADAVGYDWNSDVSEATTAAAAGMLISNHSYGYGASGIPDEWFGQYGSDARDWDQIAYNAPYFLMMVAAGNDGADNSSNGAPLDGQTAYDKLSGHATAKNNMVVANGQDASINGDGSLNSVTRNSGSSEGPTDDYRIKPDIMGNGTQLYSTYETSDTAYNSITGTSMASPNVAGTLLLLQEHYVNLHGSFMLASTLKGLALHTADDVAPIGPDAQTGWGLLNAKKAAETLTTAAASTGSAIVSELTLTQGQTYSVTVQSNGTDPLMASISWTDPAAAINNGTNSNTPALINDLDIRLENGPNYTPWKLTGVTTNGTGDNIVDPYERVDVSGATGTYTLTVTHKGTLSSGSQNYSLIVTGVVVSSTPLIAYSNLSDDFTEESDCNYTDINVPLLIAKEPSQDATVTFAVNGGTATDGLDYAIQTPTVTFLSGSLVSQNMVVRVYHDGFVEGSETAIIDFTVNANGGDAIADTNADSFTLTINDDDAVITPVTTNIIFSEDFENSPFDFTTSGNSGSDVFQFGGNGNLTSSYWSTTGNSSNFAFSNDDACNCDKANDLLTTTAFSLVGNYTSATLTFDHAFADISTEVGDVLISTGGAFTSILNLTNTSVDNGGSVYTTPWVNNNTINLTTYIGQANVRIQFRYNDGATWLYGMAVDNVVVSAESNTNVQTAVNSGSSNQILLSGAGTVYSTDAVSGDVMLDITNNNADDYGCVETFVSRSGTGAQAYDGSVSPDLVMDKSFDAITGNSVASGSTSVTFYATEAEVAGWETAIGGTVGVSRTDLVAAREVGGSISETSPLSIGTFGSHVTFTGNFTGMEGTFYFGPAAAFVVSCPGVTKTWNGSWSPTGAPGSTDTVIINATYNTTTNGNLEACKLTINSGATVTVPALTYIRVNGDITVDGTLDVAHTGSIVQVDDTAVVLNNGSINVNLTTPSLTARDFMIMGSPMSSEDETAFVDGVPAYQVLNHTTANFTPYVGSPAVVGVNFHDQESNDWTNFSGTLNTAEGYLVRPSYTQSGTYNYVFDQGTLNNGVITYAAFFGDDKEDSPNILSNPYASAIDATMLISSNAMIDEVYFWEHLTTPVNGIPGPLNENFSMEDISTYNGTMGIPASNDPGTSTTPDGVISTGQGFGIKANAGGNVTFNNAMRLTSGNTTLRRPVAKDLLWLTVREGVYHMGSTAGIGFLENATSGLDQGYDTEKLGTVVSLYTHLLDGSEQFGIQGREVFDDAITIPMGFSTLITEDGGLPYVISIADLEGSLIEDATVYLIDHLTNTITNLSEGNYEFVSEAGTYNNRFTVQFESLILDVNASELDTISVYPNPTQNILNIVSPNTLLTGIQIFDVRGRSVKNVTVTSEANQTIDISNLESAMYFVKISSENGSITKRIIKQ</sequence>
<evidence type="ECO:0000313" key="11">
    <source>
        <dbReference type="EMBL" id="RMA57759.1"/>
    </source>
</evidence>
<dbReference type="Pfam" id="PF18962">
    <property type="entry name" value="Por_Secre_tail"/>
    <property type="match status" value="1"/>
</dbReference>
<keyword evidence="4 6" id="KW-0378">Hydrolase</keyword>
<comment type="similarity">
    <text evidence="1 6">Belongs to the peptidase S8 family.</text>
</comment>
<name>A0A3L9YF70_9FLAO</name>
<dbReference type="RefSeq" id="WP_121908116.1">
    <property type="nucleotide sequence ID" value="NZ_REFC01000014.1"/>
</dbReference>
<keyword evidence="3 8" id="KW-0732">Signal</keyword>
<dbReference type="InterPro" id="IPR000209">
    <property type="entry name" value="Peptidase_S8/S53_dom"/>
</dbReference>
<dbReference type="OrthoDB" id="9792152at2"/>
<dbReference type="CDD" id="cd04842">
    <property type="entry name" value="Peptidases_S8_Kp43_protease"/>
    <property type="match status" value="1"/>
</dbReference>
<dbReference type="Pfam" id="PF00082">
    <property type="entry name" value="Peptidase_S8"/>
    <property type="match status" value="1"/>
</dbReference>
<evidence type="ECO:0000256" key="8">
    <source>
        <dbReference type="SAM" id="SignalP"/>
    </source>
</evidence>
<evidence type="ECO:0000313" key="12">
    <source>
        <dbReference type="Proteomes" id="UP000271339"/>
    </source>
</evidence>
<dbReference type="InterPro" id="IPR023828">
    <property type="entry name" value="Peptidase_S8_Ser-AS"/>
</dbReference>
<protein>
    <submittedName>
        <fullName evidence="11">Putative secreted protein (Por secretion system target)</fullName>
    </submittedName>
</protein>
<evidence type="ECO:0000256" key="1">
    <source>
        <dbReference type="ARBA" id="ARBA00011073"/>
    </source>
</evidence>
<evidence type="ECO:0000259" key="9">
    <source>
        <dbReference type="Pfam" id="PF00082"/>
    </source>
</evidence>
<keyword evidence="2 6" id="KW-0645">Protease</keyword>
<dbReference type="Gene3D" id="2.60.120.380">
    <property type="match status" value="1"/>
</dbReference>
<dbReference type="Gene3D" id="2.60.40.2030">
    <property type="match status" value="1"/>
</dbReference>
<evidence type="ECO:0000256" key="5">
    <source>
        <dbReference type="ARBA" id="ARBA00022825"/>
    </source>
</evidence>
<organism evidence="11 12">
    <name type="scientific">Ulvibacter antarcticus</name>
    <dbReference type="NCBI Taxonomy" id="442714"/>
    <lineage>
        <taxon>Bacteria</taxon>
        <taxon>Pseudomonadati</taxon>
        <taxon>Bacteroidota</taxon>
        <taxon>Flavobacteriia</taxon>
        <taxon>Flavobacteriales</taxon>
        <taxon>Flavobacteriaceae</taxon>
        <taxon>Ulvibacter</taxon>
    </lineage>
</organism>
<dbReference type="Proteomes" id="UP000271339">
    <property type="component" value="Unassembled WGS sequence"/>
</dbReference>
<dbReference type="PANTHER" id="PTHR43399:SF4">
    <property type="entry name" value="CELL WALL-ASSOCIATED PROTEASE"/>
    <property type="match status" value="1"/>
</dbReference>
<keyword evidence="12" id="KW-1185">Reference proteome</keyword>
<feature type="signal peptide" evidence="8">
    <location>
        <begin position="1"/>
        <end position="24"/>
    </location>
</feature>
<evidence type="ECO:0000256" key="3">
    <source>
        <dbReference type="ARBA" id="ARBA00022729"/>
    </source>
</evidence>
<evidence type="ECO:0000256" key="2">
    <source>
        <dbReference type="ARBA" id="ARBA00022670"/>
    </source>
</evidence>
<gene>
    <name evidence="11" type="ORF">BXY75_2564</name>
</gene>
<dbReference type="InterPro" id="IPR038081">
    <property type="entry name" value="CalX-like_sf"/>
</dbReference>
<evidence type="ECO:0000259" key="10">
    <source>
        <dbReference type="Pfam" id="PF18962"/>
    </source>
</evidence>
<dbReference type="SUPFAM" id="SSF49785">
    <property type="entry name" value="Galactose-binding domain-like"/>
    <property type="match status" value="1"/>
</dbReference>
<feature type="active site" description="Charge relay system" evidence="6">
    <location>
        <position position="354"/>
    </location>
</feature>
<proteinExistence type="inferred from homology"/>
<dbReference type="Gene3D" id="3.40.50.200">
    <property type="entry name" value="Peptidase S8/S53 domain"/>
    <property type="match status" value="1"/>
</dbReference>
<dbReference type="GO" id="GO:0006508">
    <property type="term" value="P:proteolysis"/>
    <property type="evidence" value="ECO:0007669"/>
    <property type="project" value="UniProtKB-KW"/>
</dbReference>
<dbReference type="NCBIfam" id="TIGR04183">
    <property type="entry name" value="Por_Secre_tail"/>
    <property type="match status" value="1"/>
</dbReference>